<protein>
    <submittedName>
        <fullName evidence="11">RnfABCDGE type electron transport complex subunit D</fullName>
    </submittedName>
</protein>
<keyword evidence="6" id="KW-1278">Translocase</keyword>
<reference evidence="11" key="1">
    <citation type="journal article" date="2020" name="mSystems">
        <title>Genome- and Community-Level Interaction Insights into Carbon Utilization and Element Cycling Functions of Hydrothermarchaeota in Hydrothermal Sediment.</title>
        <authorList>
            <person name="Zhou Z."/>
            <person name="Liu Y."/>
            <person name="Xu W."/>
            <person name="Pan J."/>
            <person name="Luo Z.H."/>
            <person name="Li M."/>
        </authorList>
    </citation>
    <scope>NUCLEOTIDE SEQUENCE [LARGE SCALE GENOMIC DNA]</scope>
    <source>
        <strain evidence="11">HyVt-505</strain>
    </source>
</reference>
<evidence type="ECO:0000256" key="10">
    <source>
        <dbReference type="SAM" id="Phobius"/>
    </source>
</evidence>
<gene>
    <name evidence="11" type="ORF">ENJ65_04185</name>
</gene>
<keyword evidence="5 10" id="KW-0812">Transmembrane</keyword>
<keyword evidence="9 10" id="KW-0472">Membrane</keyword>
<keyword evidence="7" id="KW-0249">Electron transport</keyword>
<evidence type="ECO:0000256" key="7">
    <source>
        <dbReference type="ARBA" id="ARBA00022982"/>
    </source>
</evidence>
<dbReference type="PANTHER" id="PTHR30578:SF0">
    <property type="entry name" value="ION-TRANSLOCATING OXIDOREDUCTASE COMPLEX SUBUNIT D"/>
    <property type="match status" value="1"/>
</dbReference>
<sequence>GGGLPSGVRLDALTMATPLDALRTELGLNKTMAEITASPIFAGIAGTGWQWVSLAFLAGGLWLMYKKIISWHVPAAMLGSLALISMVFYFIDPAAYSSPLFHLFSGGAILGAFFIATDPVSGATTPKGRIYFGIGVGVLTYVIRSWGGYPDAIAFSVLLMNMAAPTIDHYTRPQVFGHGGK</sequence>
<evidence type="ECO:0000256" key="3">
    <source>
        <dbReference type="ARBA" id="ARBA00022630"/>
    </source>
</evidence>
<evidence type="ECO:0000256" key="4">
    <source>
        <dbReference type="ARBA" id="ARBA00022643"/>
    </source>
</evidence>
<keyword evidence="3" id="KW-0285">Flavoprotein</keyword>
<dbReference type="AlphaFoldDB" id="A0A832J4B4"/>
<dbReference type="Pfam" id="PF03116">
    <property type="entry name" value="NQR2_RnfD_RnfE"/>
    <property type="match status" value="1"/>
</dbReference>
<feature type="transmembrane region" description="Helical" evidence="10">
    <location>
        <begin position="71"/>
        <end position="91"/>
    </location>
</feature>
<organism evidence="11">
    <name type="scientific">Candidatus Tenderia electrophaga</name>
    <dbReference type="NCBI Taxonomy" id="1748243"/>
    <lineage>
        <taxon>Bacteria</taxon>
        <taxon>Pseudomonadati</taxon>
        <taxon>Pseudomonadota</taxon>
        <taxon>Gammaproteobacteria</taxon>
        <taxon>Candidatus Tenderiales</taxon>
        <taxon>Candidatus Tenderiaceae</taxon>
        <taxon>Candidatus Tenderia</taxon>
    </lineage>
</organism>
<proteinExistence type="predicted"/>
<dbReference type="InterPro" id="IPR011303">
    <property type="entry name" value="RnfD_bac"/>
</dbReference>
<evidence type="ECO:0000256" key="8">
    <source>
        <dbReference type="ARBA" id="ARBA00022989"/>
    </source>
</evidence>
<dbReference type="Proteomes" id="UP000885832">
    <property type="component" value="Unassembled WGS sequence"/>
</dbReference>
<dbReference type="GO" id="GO:0005886">
    <property type="term" value="C:plasma membrane"/>
    <property type="evidence" value="ECO:0007669"/>
    <property type="project" value="TreeGrafter"/>
</dbReference>
<feature type="non-terminal residue" evidence="11">
    <location>
        <position position="1"/>
    </location>
</feature>
<evidence type="ECO:0000256" key="5">
    <source>
        <dbReference type="ARBA" id="ARBA00022692"/>
    </source>
</evidence>
<evidence type="ECO:0000256" key="6">
    <source>
        <dbReference type="ARBA" id="ARBA00022967"/>
    </source>
</evidence>
<evidence type="ECO:0000256" key="1">
    <source>
        <dbReference type="ARBA" id="ARBA00022448"/>
    </source>
</evidence>
<keyword evidence="8 10" id="KW-1133">Transmembrane helix</keyword>
<dbReference type="GO" id="GO:0022900">
    <property type="term" value="P:electron transport chain"/>
    <property type="evidence" value="ECO:0007669"/>
    <property type="project" value="InterPro"/>
</dbReference>
<evidence type="ECO:0000256" key="9">
    <source>
        <dbReference type="ARBA" id="ARBA00023136"/>
    </source>
</evidence>
<evidence type="ECO:0000256" key="2">
    <source>
        <dbReference type="ARBA" id="ARBA00022553"/>
    </source>
</evidence>
<evidence type="ECO:0000313" key="11">
    <source>
        <dbReference type="EMBL" id="HHJ80814.1"/>
    </source>
</evidence>
<comment type="caution">
    <text evidence="11">The sequence shown here is derived from an EMBL/GenBank/DDBJ whole genome shotgun (WGS) entry which is preliminary data.</text>
</comment>
<keyword evidence="2" id="KW-0597">Phosphoprotein</keyword>
<feature type="transmembrane region" description="Helical" evidence="10">
    <location>
        <begin position="97"/>
        <end position="116"/>
    </location>
</feature>
<name>A0A832J4B4_9GAMM</name>
<keyword evidence="4" id="KW-0288">FMN</keyword>
<dbReference type="PANTHER" id="PTHR30578">
    <property type="entry name" value="ELECTRON TRANSPORT COMPLEX PROTEIN RNFD"/>
    <property type="match status" value="1"/>
</dbReference>
<accession>A0A832J4B4</accession>
<feature type="transmembrane region" description="Helical" evidence="10">
    <location>
        <begin position="40"/>
        <end position="64"/>
    </location>
</feature>
<feature type="transmembrane region" description="Helical" evidence="10">
    <location>
        <begin position="128"/>
        <end position="146"/>
    </location>
</feature>
<dbReference type="GO" id="GO:0055085">
    <property type="term" value="P:transmembrane transport"/>
    <property type="evidence" value="ECO:0007669"/>
    <property type="project" value="InterPro"/>
</dbReference>
<dbReference type="InterPro" id="IPR004338">
    <property type="entry name" value="NqrB/RnfD"/>
</dbReference>
<keyword evidence="1" id="KW-0813">Transport</keyword>
<dbReference type="NCBIfam" id="TIGR01946">
    <property type="entry name" value="rnfD"/>
    <property type="match status" value="1"/>
</dbReference>
<dbReference type="EMBL" id="DRNF01000262">
    <property type="protein sequence ID" value="HHJ80814.1"/>
    <property type="molecule type" value="Genomic_DNA"/>
</dbReference>